<accession>A0A0W0TWT2</accession>
<evidence type="ECO:0000313" key="3">
    <source>
        <dbReference type="EMBL" id="KTC99900.1"/>
    </source>
</evidence>
<protein>
    <submittedName>
        <fullName evidence="3">Rhodanese domain-containing protein</fullName>
    </submittedName>
</protein>
<dbReference type="Pfam" id="PF00581">
    <property type="entry name" value="Rhodanese"/>
    <property type="match status" value="1"/>
</dbReference>
<dbReference type="InterPro" id="IPR036873">
    <property type="entry name" value="Rhodanese-like_dom_sf"/>
</dbReference>
<dbReference type="STRING" id="448.Lery_0010"/>
<dbReference type="EMBL" id="LNYA01000001">
    <property type="protein sequence ID" value="KTC99900.1"/>
    <property type="molecule type" value="Genomic_DNA"/>
</dbReference>
<dbReference type="SUPFAM" id="SSF52821">
    <property type="entry name" value="Rhodanese/Cell cycle control phosphatase"/>
    <property type="match status" value="1"/>
</dbReference>
<dbReference type="SMART" id="SM00450">
    <property type="entry name" value="RHOD"/>
    <property type="match status" value="1"/>
</dbReference>
<dbReference type="RefSeq" id="WP_058525203.1">
    <property type="nucleotide sequence ID" value="NZ_CAAAHY010000004.1"/>
</dbReference>
<dbReference type="Gene3D" id="3.40.250.10">
    <property type="entry name" value="Rhodanese-like domain"/>
    <property type="match status" value="1"/>
</dbReference>
<feature type="transmembrane region" description="Helical" evidence="1">
    <location>
        <begin position="12"/>
        <end position="30"/>
    </location>
</feature>
<keyword evidence="1" id="KW-0812">Transmembrane</keyword>
<comment type="caution">
    <text evidence="3">The sequence shown here is derived from an EMBL/GenBank/DDBJ whole genome shotgun (WGS) entry which is preliminary data.</text>
</comment>
<dbReference type="PANTHER" id="PTHR43031">
    <property type="entry name" value="FAD-DEPENDENT OXIDOREDUCTASE"/>
    <property type="match status" value="1"/>
</dbReference>
<dbReference type="PANTHER" id="PTHR43031:SF18">
    <property type="entry name" value="RHODANESE-RELATED SULFURTRANSFERASES"/>
    <property type="match status" value="1"/>
</dbReference>
<sequence>MGQFREFIIHHWAMVTALIVVLVMIFINELKAQRSRGKELTPQAAIKLINYDNAVVIDLRDAENYRKGHIIDSIRASQDDFEQNKMDKYKDKSIILVCGRGLQSAALAAKLRTQGFVNPVVLAGGISAWQAADLPLVKGK</sequence>
<keyword evidence="1" id="KW-0472">Membrane</keyword>
<dbReference type="InterPro" id="IPR001763">
    <property type="entry name" value="Rhodanese-like_dom"/>
</dbReference>
<keyword evidence="1" id="KW-1133">Transmembrane helix</keyword>
<dbReference type="PROSITE" id="PS50206">
    <property type="entry name" value="RHODANESE_3"/>
    <property type="match status" value="1"/>
</dbReference>
<evidence type="ECO:0000259" key="2">
    <source>
        <dbReference type="PROSITE" id="PS50206"/>
    </source>
</evidence>
<organism evidence="3 4">
    <name type="scientific">Legionella erythra</name>
    <dbReference type="NCBI Taxonomy" id="448"/>
    <lineage>
        <taxon>Bacteria</taxon>
        <taxon>Pseudomonadati</taxon>
        <taxon>Pseudomonadota</taxon>
        <taxon>Gammaproteobacteria</taxon>
        <taxon>Legionellales</taxon>
        <taxon>Legionellaceae</taxon>
        <taxon>Legionella</taxon>
    </lineage>
</organism>
<name>A0A0W0TWT2_LEGER</name>
<dbReference type="Proteomes" id="UP000054773">
    <property type="component" value="Unassembled WGS sequence"/>
</dbReference>
<reference evidence="3 4" key="1">
    <citation type="submission" date="2015-11" db="EMBL/GenBank/DDBJ databases">
        <title>Genomic analysis of 38 Legionella species identifies large and diverse effector repertoires.</title>
        <authorList>
            <person name="Burstein D."/>
            <person name="Amaro F."/>
            <person name="Zusman T."/>
            <person name="Lifshitz Z."/>
            <person name="Cohen O."/>
            <person name="Gilbert J.A."/>
            <person name="Pupko T."/>
            <person name="Shuman H.A."/>
            <person name="Segal G."/>
        </authorList>
    </citation>
    <scope>NUCLEOTIDE SEQUENCE [LARGE SCALE GENOMIC DNA]</scope>
    <source>
        <strain evidence="3 4">SE-32A-C8</strain>
    </source>
</reference>
<keyword evidence="4" id="KW-1185">Reference proteome</keyword>
<dbReference type="OrthoDB" id="9808735at2"/>
<dbReference type="InterPro" id="IPR050229">
    <property type="entry name" value="GlpE_sulfurtransferase"/>
</dbReference>
<dbReference type="PATRIC" id="fig|448.7.peg.11"/>
<feature type="domain" description="Rhodanese" evidence="2">
    <location>
        <begin position="50"/>
        <end position="138"/>
    </location>
</feature>
<dbReference type="CDD" id="cd00158">
    <property type="entry name" value="RHOD"/>
    <property type="match status" value="1"/>
</dbReference>
<evidence type="ECO:0000256" key="1">
    <source>
        <dbReference type="SAM" id="Phobius"/>
    </source>
</evidence>
<evidence type="ECO:0000313" key="4">
    <source>
        <dbReference type="Proteomes" id="UP000054773"/>
    </source>
</evidence>
<gene>
    <name evidence="3" type="ORF">Lery_0010</name>
</gene>
<proteinExistence type="predicted"/>
<dbReference type="AlphaFoldDB" id="A0A0W0TWT2"/>